<protein>
    <submittedName>
        <fullName evidence="2">Uncharacterized protein</fullName>
    </submittedName>
</protein>
<organism evidence="2 3">
    <name type="scientific">Plakobranchus ocellatus</name>
    <dbReference type="NCBI Taxonomy" id="259542"/>
    <lineage>
        <taxon>Eukaryota</taxon>
        <taxon>Metazoa</taxon>
        <taxon>Spiralia</taxon>
        <taxon>Lophotrochozoa</taxon>
        <taxon>Mollusca</taxon>
        <taxon>Gastropoda</taxon>
        <taxon>Heterobranchia</taxon>
        <taxon>Euthyneura</taxon>
        <taxon>Panpulmonata</taxon>
        <taxon>Sacoglossa</taxon>
        <taxon>Placobranchoidea</taxon>
        <taxon>Plakobranchidae</taxon>
        <taxon>Plakobranchus</taxon>
    </lineage>
</organism>
<dbReference type="Proteomes" id="UP000735302">
    <property type="component" value="Unassembled WGS sequence"/>
</dbReference>
<feature type="compositionally biased region" description="Polar residues" evidence="1">
    <location>
        <begin position="49"/>
        <end position="61"/>
    </location>
</feature>
<gene>
    <name evidence="2" type="ORF">PoB_004890300</name>
</gene>
<feature type="region of interest" description="Disordered" evidence="1">
    <location>
        <begin position="49"/>
        <end position="69"/>
    </location>
</feature>
<feature type="non-terminal residue" evidence="2">
    <location>
        <position position="69"/>
    </location>
</feature>
<comment type="caution">
    <text evidence="2">The sequence shown here is derived from an EMBL/GenBank/DDBJ whole genome shotgun (WGS) entry which is preliminary data.</text>
</comment>
<evidence type="ECO:0000313" key="2">
    <source>
        <dbReference type="EMBL" id="GFO22398.1"/>
    </source>
</evidence>
<keyword evidence="3" id="KW-1185">Reference proteome</keyword>
<reference evidence="2 3" key="1">
    <citation type="journal article" date="2021" name="Elife">
        <title>Chloroplast acquisition without the gene transfer in kleptoplastic sea slugs, Plakobranchus ocellatus.</title>
        <authorList>
            <person name="Maeda T."/>
            <person name="Takahashi S."/>
            <person name="Yoshida T."/>
            <person name="Shimamura S."/>
            <person name="Takaki Y."/>
            <person name="Nagai Y."/>
            <person name="Toyoda A."/>
            <person name="Suzuki Y."/>
            <person name="Arimoto A."/>
            <person name="Ishii H."/>
            <person name="Satoh N."/>
            <person name="Nishiyama T."/>
            <person name="Hasebe M."/>
            <person name="Maruyama T."/>
            <person name="Minagawa J."/>
            <person name="Obokata J."/>
            <person name="Shigenobu S."/>
        </authorList>
    </citation>
    <scope>NUCLEOTIDE SEQUENCE [LARGE SCALE GENOMIC DNA]</scope>
</reference>
<dbReference type="AlphaFoldDB" id="A0AAV4BT69"/>
<accession>A0AAV4BT69</accession>
<evidence type="ECO:0000256" key="1">
    <source>
        <dbReference type="SAM" id="MobiDB-lite"/>
    </source>
</evidence>
<dbReference type="EMBL" id="BLXT01005381">
    <property type="protein sequence ID" value="GFO22398.1"/>
    <property type="molecule type" value="Genomic_DNA"/>
</dbReference>
<evidence type="ECO:0000313" key="3">
    <source>
        <dbReference type="Proteomes" id="UP000735302"/>
    </source>
</evidence>
<name>A0AAV4BT69_9GAST</name>
<sequence>MTGSPERRDQGVSLHRRYGLHGCIVPIKLNPLNYALMQEVPSILQRNQANKSSIYRQTSQDDAPYALVE</sequence>
<proteinExistence type="predicted"/>